<dbReference type="Proteomes" id="UP001644719">
    <property type="component" value="Unassembled WGS sequence"/>
</dbReference>
<evidence type="ECO:0000256" key="1">
    <source>
        <dbReference type="ARBA" id="ARBA00023125"/>
    </source>
</evidence>
<sequence length="345" mass="40511">MNIGNVIKKYRKELGYTQEEMAKRLGVTTPAVNKWENGNSNPDIELLAPIARLLHISLDTLLSFRENLTDLEIEEMIHKMDKMFSEEGFEKTYQWAVNTIKEYPNCNLLIWQIAVMLDSRRIIGMCENPDRYDEQINSWYEMALSDKDEKIQHYAADSLFGFYLRKKNYEMAEKYLNYFSDYDPMKKVKQGQLYMKQGKKEEAFEMLEKAVFSEYTTLNLAFGIMITKALEEKDHGYARFLAEKMCTLASGFDMGKYNECAAMLNVVTAENNVEGTFQVAKQLLNNVDTICDFQKSQLYKHMKFQEVENPYTEEMKKELLEGFRNAEEFAYMKEYEPWKKLLSGN</sequence>
<organism evidence="3 4">
    <name type="scientific">Blautia faecis</name>
    <dbReference type="NCBI Taxonomy" id="871665"/>
    <lineage>
        <taxon>Bacteria</taxon>
        <taxon>Bacillati</taxon>
        <taxon>Bacillota</taxon>
        <taxon>Clostridia</taxon>
        <taxon>Lachnospirales</taxon>
        <taxon>Lachnospiraceae</taxon>
        <taxon>Blautia</taxon>
    </lineage>
</organism>
<gene>
    <name evidence="3" type="ORF">G5B17_17440</name>
</gene>
<keyword evidence="1" id="KW-0238">DNA-binding</keyword>
<dbReference type="PANTHER" id="PTHR46558:SF11">
    <property type="entry name" value="HTH-TYPE TRANSCRIPTIONAL REGULATOR XRE"/>
    <property type="match status" value="1"/>
</dbReference>
<proteinExistence type="predicted"/>
<feature type="domain" description="HTH cro/C1-type" evidence="2">
    <location>
        <begin position="7"/>
        <end position="61"/>
    </location>
</feature>
<dbReference type="PANTHER" id="PTHR46558">
    <property type="entry name" value="TRACRIPTIONAL REGULATORY PROTEIN-RELATED-RELATED"/>
    <property type="match status" value="1"/>
</dbReference>
<dbReference type="SUPFAM" id="SSF47413">
    <property type="entry name" value="lambda repressor-like DNA-binding domains"/>
    <property type="match status" value="1"/>
</dbReference>
<dbReference type="InterPro" id="IPR011990">
    <property type="entry name" value="TPR-like_helical_dom_sf"/>
</dbReference>
<dbReference type="Pfam" id="PF01381">
    <property type="entry name" value="HTH_3"/>
    <property type="match status" value="1"/>
</dbReference>
<comment type="caution">
    <text evidence="3">The sequence shown here is derived from an EMBL/GenBank/DDBJ whole genome shotgun (WGS) entry which is preliminary data.</text>
</comment>
<protein>
    <submittedName>
        <fullName evidence="3">Helix-turn-helix domain-containing protein</fullName>
    </submittedName>
</protein>
<evidence type="ECO:0000313" key="4">
    <source>
        <dbReference type="Proteomes" id="UP001644719"/>
    </source>
</evidence>
<dbReference type="EMBL" id="JAAITS010000062">
    <property type="protein sequence ID" value="NSG87145.1"/>
    <property type="molecule type" value="Genomic_DNA"/>
</dbReference>
<name>A0ABX2HCV9_9FIRM</name>
<dbReference type="InterPro" id="IPR010982">
    <property type="entry name" value="Lambda_DNA-bd_dom_sf"/>
</dbReference>
<dbReference type="Gene3D" id="1.10.260.40">
    <property type="entry name" value="lambda repressor-like DNA-binding domains"/>
    <property type="match status" value="1"/>
</dbReference>
<accession>A0ABX2HCV9</accession>
<dbReference type="PROSITE" id="PS50943">
    <property type="entry name" value="HTH_CROC1"/>
    <property type="match status" value="1"/>
</dbReference>
<dbReference type="CDD" id="cd00093">
    <property type="entry name" value="HTH_XRE"/>
    <property type="match status" value="1"/>
</dbReference>
<evidence type="ECO:0000313" key="3">
    <source>
        <dbReference type="EMBL" id="NSG87145.1"/>
    </source>
</evidence>
<dbReference type="SMART" id="SM00530">
    <property type="entry name" value="HTH_XRE"/>
    <property type="match status" value="1"/>
</dbReference>
<reference evidence="3 4" key="1">
    <citation type="journal article" date="2020" name="Cell Host Microbe">
        <title>Functional and Genomic Variation between Human-Derived Isolates of Lachnospiraceae Reveals Inter- and Intra-Species Diversity.</title>
        <authorList>
            <person name="Sorbara M.T."/>
            <person name="Littmann E.R."/>
            <person name="Fontana E."/>
            <person name="Moody T.U."/>
            <person name="Kohout C.E."/>
            <person name="Gjonbalaj M."/>
            <person name="Eaton V."/>
            <person name="Seok R."/>
            <person name="Leiner I.M."/>
            <person name="Pamer E.G."/>
        </authorList>
    </citation>
    <scope>NUCLEOTIDE SEQUENCE [LARGE SCALE GENOMIC DNA]</scope>
    <source>
        <strain evidence="3 4">MSK.17.74</strain>
    </source>
</reference>
<keyword evidence="4" id="KW-1185">Reference proteome</keyword>
<dbReference type="Gene3D" id="1.25.40.10">
    <property type="entry name" value="Tetratricopeptide repeat domain"/>
    <property type="match status" value="1"/>
</dbReference>
<evidence type="ECO:0000259" key="2">
    <source>
        <dbReference type="PROSITE" id="PS50943"/>
    </source>
</evidence>
<dbReference type="InterPro" id="IPR001387">
    <property type="entry name" value="Cro/C1-type_HTH"/>
</dbReference>